<feature type="transmembrane region" description="Helical" evidence="8">
    <location>
        <begin position="191"/>
        <end position="211"/>
    </location>
</feature>
<reference evidence="11" key="1">
    <citation type="submission" date="2017-11" db="EMBL/GenBank/DDBJ databases">
        <authorList>
            <person name="Chan K.G."/>
            <person name="Lee L.S."/>
        </authorList>
    </citation>
    <scope>NUCLEOTIDE SEQUENCE [LARGE SCALE GENOMIC DNA]</scope>
    <source>
        <strain evidence="11">DSM 100970</strain>
    </source>
</reference>
<evidence type="ECO:0000256" key="1">
    <source>
        <dbReference type="ARBA" id="ARBA00003475"/>
    </source>
</evidence>
<sequence>MILAQRINYDGYKMNYKFSIRGISCASCIQKISTVLTNELSATNINFSKNNSIIEFEIVLPTDVKQLNISLATIGNYSVSELSEDNTQAVPINHEDKPSYKPIYMIFAYLVLVNLVISANNMQLGSFMANFMASFFLVFSFFKLLDLEGFAGGYSSYDLIAKKFYRYGYIYPFIELGFGFGYLIFPQYLYFNLVVFVLMLISSIGVINAKFSKQKFYCACVGTFLKVPLGSIAIIEDLLMTIMALVMVLQIIYF</sequence>
<evidence type="ECO:0000256" key="6">
    <source>
        <dbReference type="ARBA" id="ARBA00022989"/>
    </source>
</evidence>
<evidence type="ECO:0000313" key="10">
    <source>
        <dbReference type="EMBL" id="AUR52081.1"/>
    </source>
</evidence>
<protein>
    <recommendedName>
        <fullName evidence="4">Methylamine utilization protein MauE</fullName>
    </recommendedName>
</protein>
<feature type="transmembrane region" description="Helical" evidence="8">
    <location>
        <begin position="103"/>
        <end position="121"/>
    </location>
</feature>
<evidence type="ECO:0000256" key="2">
    <source>
        <dbReference type="ARBA" id="ARBA00004141"/>
    </source>
</evidence>
<dbReference type="RefSeq" id="WP_102951377.1">
    <property type="nucleotide sequence ID" value="NZ_CP024847.1"/>
</dbReference>
<accession>A0A2I7N6L8</accession>
<dbReference type="InterPro" id="IPR009908">
    <property type="entry name" value="Methylamine_util_MauE"/>
</dbReference>
<dbReference type="GO" id="GO:0016020">
    <property type="term" value="C:membrane"/>
    <property type="evidence" value="ECO:0007669"/>
    <property type="project" value="UniProtKB-SubCell"/>
</dbReference>
<evidence type="ECO:0000313" key="11">
    <source>
        <dbReference type="Proteomes" id="UP000236655"/>
    </source>
</evidence>
<feature type="domain" description="Methylamine utilisation protein MauE" evidence="9">
    <location>
        <begin position="125"/>
        <end position="249"/>
    </location>
</feature>
<keyword evidence="11" id="KW-1185">Reference proteome</keyword>
<feature type="transmembrane region" description="Helical" evidence="8">
    <location>
        <begin position="232"/>
        <end position="253"/>
    </location>
</feature>
<dbReference type="Proteomes" id="UP000236655">
    <property type="component" value="Chromosome"/>
</dbReference>
<gene>
    <name evidence="10" type="ORF">CUN60_07130</name>
</gene>
<organism evidence="10 11">
    <name type="scientific">Aquella oligotrophica</name>
    <dbReference type="NCBI Taxonomy" id="2067065"/>
    <lineage>
        <taxon>Bacteria</taxon>
        <taxon>Pseudomonadati</taxon>
        <taxon>Pseudomonadota</taxon>
        <taxon>Betaproteobacteria</taxon>
        <taxon>Neisseriales</taxon>
        <taxon>Neisseriaceae</taxon>
        <taxon>Aquella</taxon>
    </lineage>
</organism>
<name>A0A2I7N6L8_9NEIS</name>
<comment type="function">
    <text evidence="1">May be specifically involved in the processing, transport, and/or maturation of the MADH beta-subunit.</text>
</comment>
<evidence type="ECO:0000256" key="4">
    <source>
        <dbReference type="ARBA" id="ARBA00019078"/>
    </source>
</evidence>
<feature type="transmembrane region" description="Helical" evidence="8">
    <location>
        <begin position="166"/>
        <end position="185"/>
    </location>
</feature>
<comment type="subcellular location">
    <subcellularLocation>
        <location evidence="2">Membrane</location>
        <topology evidence="2">Multi-pass membrane protein</topology>
    </subcellularLocation>
</comment>
<dbReference type="GO" id="GO:0030416">
    <property type="term" value="P:methylamine metabolic process"/>
    <property type="evidence" value="ECO:0007669"/>
    <property type="project" value="InterPro"/>
</dbReference>
<dbReference type="EMBL" id="CP024847">
    <property type="protein sequence ID" value="AUR52081.1"/>
    <property type="molecule type" value="Genomic_DNA"/>
</dbReference>
<keyword evidence="6 8" id="KW-1133">Transmembrane helix</keyword>
<evidence type="ECO:0000256" key="7">
    <source>
        <dbReference type="ARBA" id="ARBA00023136"/>
    </source>
</evidence>
<dbReference type="Pfam" id="PF07291">
    <property type="entry name" value="MauE"/>
    <property type="match status" value="1"/>
</dbReference>
<evidence type="ECO:0000256" key="5">
    <source>
        <dbReference type="ARBA" id="ARBA00022692"/>
    </source>
</evidence>
<comment type="pathway">
    <text evidence="3">One-carbon metabolism; methylamine degradation.</text>
</comment>
<proteinExistence type="predicted"/>
<keyword evidence="7 8" id="KW-0472">Membrane</keyword>
<dbReference type="AlphaFoldDB" id="A0A2I7N6L8"/>
<evidence type="ECO:0000256" key="3">
    <source>
        <dbReference type="ARBA" id="ARBA00004856"/>
    </source>
</evidence>
<dbReference type="OrthoDB" id="9813965at2"/>
<dbReference type="KEGG" id="nba:CUN60_07130"/>
<keyword evidence="5 8" id="KW-0812">Transmembrane</keyword>
<evidence type="ECO:0000259" key="9">
    <source>
        <dbReference type="Pfam" id="PF07291"/>
    </source>
</evidence>
<evidence type="ECO:0000256" key="8">
    <source>
        <dbReference type="SAM" id="Phobius"/>
    </source>
</evidence>